<reference evidence="1 2" key="1">
    <citation type="submission" date="2007-01" db="EMBL/GenBank/DDBJ databases">
        <authorList>
            <person name="Haygood M."/>
            <person name="Podell S."/>
            <person name="Anderson C."/>
            <person name="Hopkinson B."/>
            <person name="Roe K."/>
            <person name="Barbeau K."/>
            <person name="Gaasterland T."/>
            <person name="Ferriera S."/>
            <person name="Johnson J."/>
            <person name="Kravitz S."/>
            <person name="Beeson K."/>
            <person name="Sutton G."/>
            <person name="Rogers Y.-H."/>
            <person name="Friedman R."/>
            <person name="Frazier M."/>
            <person name="Venter J.C."/>
        </authorList>
    </citation>
    <scope>NUCLEOTIDE SEQUENCE [LARGE SCALE GENOMIC DNA]</scope>
    <source>
        <strain evidence="1 2">ATCC 23134</strain>
    </source>
</reference>
<dbReference type="Pfam" id="PF15586">
    <property type="entry name" value="Imm8"/>
    <property type="match status" value="1"/>
</dbReference>
<dbReference type="OrthoDB" id="982020at2"/>
<dbReference type="InterPro" id="IPR028964">
    <property type="entry name" value="Imm8"/>
</dbReference>
<dbReference type="Proteomes" id="UP000004095">
    <property type="component" value="Unassembled WGS sequence"/>
</dbReference>
<comment type="caution">
    <text evidence="1">The sequence shown here is derived from an EMBL/GenBank/DDBJ whole genome shotgun (WGS) entry which is preliminary data.</text>
</comment>
<protein>
    <recommendedName>
        <fullName evidence="3">Immunity protein 8</fullName>
    </recommendedName>
</protein>
<dbReference type="AlphaFoldDB" id="A1ZK11"/>
<gene>
    <name evidence="1" type="ORF">M23134_01524</name>
</gene>
<organism evidence="1 2">
    <name type="scientific">Microscilla marina ATCC 23134</name>
    <dbReference type="NCBI Taxonomy" id="313606"/>
    <lineage>
        <taxon>Bacteria</taxon>
        <taxon>Pseudomonadati</taxon>
        <taxon>Bacteroidota</taxon>
        <taxon>Cytophagia</taxon>
        <taxon>Cytophagales</taxon>
        <taxon>Microscillaceae</taxon>
        <taxon>Microscilla</taxon>
    </lineage>
</organism>
<dbReference type="EMBL" id="AAWS01000011">
    <property type="protein sequence ID" value="EAY29464.1"/>
    <property type="molecule type" value="Genomic_DNA"/>
</dbReference>
<keyword evidence="2" id="KW-1185">Reference proteome</keyword>
<evidence type="ECO:0008006" key="3">
    <source>
        <dbReference type="Google" id="ProtNLM"/>
    </source>
</evidence>
<name>A1ZK11_MICM2</name>
<dbReference type="eggNOG" id="ENOG5032ZYD">
    <property type="taxonomic scope" value="Bacteria"/>
</dbReference>
<evidence type="ECO:0000313" key="2">
    <source>
        <dbReference type="Proteomes" id="UP000004095"/>
    </source>
</evidence>
<dbReference type="RefSeq" id="WP_002696538.1">
    <property type="nucleotide sequence ID" value="NZ_AAWS01000011.1"/>
</dbReference>
<sequence length="120" mass="14133">MKAKIIDYHSPDIDLTTYKPSIENEFCFALQVFVGEQGSDTGFESFCMTVCTPRWLEKTQNTGDIIFGEHYLIVFEYNLDKIINTITEYIDSIEEDSWDEIGKKIDRIGLWEFRDYVEHK</sequence>
<evidence type="ECO:0000313" key="1">
    <source>
        <dbReference type="EMBL" id="EAY29464.1"/>
    </source>
</evidence>
<accession>A1ZK11</accession>
<proteinExistence type="predicted"/>